<proteinExistence type="predicted"/>
<dbReference type="AlphaFoldDB" id="W4P485"/>
<name>W4P485_9BACE</name>
<dbReference type="EMBL" id="BAIQ01000005">
    <property type="protein sequence ID" value="GAE14555.1"/>
    <property type="molecule type" value="Genomic_DNA"/>
</dbReference>
<reference evidence="1 2" key="1">
    <citation type="journal article" date="2014" name="Genome Announc.">
        <title>Draft Genome Sequences of Three Strains of Bacteroides pyogenes Isolated from a Cat and Swine.</title>
        <authorList>
            <person name="Sakamoto M."/>
            <person name="Oshima K."/>
            <person name="Suda W."/>
            <person name="Kitamura K."/>
            <person name="Iida T."/>
            <person name="Hattori M."/>
            <person name="Ohkuma M."/>
        </authorList>
    </citation>
    <scope>NUCLEOTIDE SEQUENCE [LARGE SCALE GENOMIC DNA]</scope>
    <source>
        <strain evidence="1 2">JCM 6292</strain>
    </source>
</reference>
<accession>W4P485</accession>
<evidence type="ECO:0000313" key="2">
    <source>
        <dbReference type="Proteomes" id="UP000018861"/>
    </source>
</evidence>
<comment type="caution">
    <text evidence="1">The sequence shown here is derived from an EMBL/GenBank/DDBJ whole genome shotgun (WGS) entry which is preliminary data.</text>
</comment>
<organism evidence="1 2">
    <name type="scientific">Bacteroides pyogenes JCM 6292</name>
    <dbReference type="NCBI Taxonomy" id="1235809"/>
    <lineage>
        <taxon>Bacteria</taxon>
        <taxon>Pseudomonadati</taxon>
        <taxon>Bacteroidota</taxon>
        <taxon>Bacteroidia</taxon>
        <taxon>Bacteroidales</taxon>
        <taxon>Bacteroidaceae</taxon>
        <taxon>Bacteroides</taxon>
    </lineage>
</organism>
<sequence>MYLSGDLLQKLELKRITLQYQTRIIFSFKSFFSYFGRKGTTILHIKKIYVHLSSL</sequence>
<evidence type="ECO:0000313" key="1">
    <source>
        <dbReference type="EMBL" id="GAE14555.1"/>
    </source>
</evidence>
<dbReference type="Proteomes" id="UP000018861">
    <property type="component" value="Unassembled WGS sequence"/>
</dbReference>
<protein>
    <submittedName>
        <fullName evidence="1">Uncharacterized protein</fullName>
    </submittedName>
</protein>
<gene>
    <name evidence="1" type="ORF">JCM6292_709</name>
</gene>